<comment type="subcellular location">
    <subcellularLocation>
        <location evidence="1">Mitochondrion</location>
    </subcellularLocation>
</comment>
<evidence type="ECO:0000256" key="1">
    <source>
        <dbReference type="ARBA" id="ARBA00004173"/>
    </source>
</evidence>
<evidence type="ECO:0000256" key="7">
    <source>
        <dbReference type="ARBA" id="ARBA00035140"/>
    </source>
</evidence>
<dbReference type="PANTHER" id="PTHR12810">
    <property type="entry name" value="MITOCHONDRIAL 28S RIBOSOMAL PROTEIN S29"/>
    <property type="match status" value="1"/>
</dbReference>
<evidence type="ECO:0000256" key="3">
    <source>
        <dbReference type="ARBA" id="ARBA00022946"/>
    </source>
</evidence>
<evidence type="ECO:0000256" key="4">
    <source>
        <dbReference type="ARBA" id="ARBA00022980"/>
    </source>
</evidence>
<dbReference type="PANTHER" id="PTHR12810:SF0">
    <property type="entry name" value="SMALL RIBOSOMAL SUBUNIT PROTEIN MS29"/>
    <property type="match status" value="1"/>
</dbReference>
<comment type="similarity">
    <text evidence="2">Belongs to the mitochondrion-specific ribosomal protein mS29 family.</text>
</comment>
<protein>
    <recommendedName>
        <fullName evidence="7">Small ribosomal subunit protein mS29</fullName>
    </recommendedName>
</protein>
<evidence type="ECO:0000256" key="8">
    <source>
        <dbReference type="SAM" id="MobiDB-lite"/>
    </source>
</evidence>
<reference evidence="9 10" key="1">
    <citation type="submission" date="2024-01" db="EMBL/GenBank/DDBJ databases">
        <authorList>
            <person name="Allen C."/>
            <person name="Tagirdzhanova G."/>
        </authorList>
    </citation>
    <scope>NUCLEOTIDE SEQUENCE [LARGE SCALE GENOMIC DNA]</scope>
    <source>
        <strain evidence="9 10">CBS 573.63</strain>
    </source>
</reference>
<accession>A0ABP0D9J2</accession>
<dbReference type="Proteomes" id="UP001642501">
    <property type="component" value="Unassembled WGS sequence"/>
</dbReference>
<name>A0ABP0D9J2_9PEZI</name>
<sequence length="503" mass="54670">MASVAKCSRRLLSRSTTGTSQILPIRTKTASLAASLHTIRPIPTQRPVSVIFTATSSFSTSAAPRAKTAQHVRAGKQTQVSRKKKKFAPRGKPISPGERKAYRKRIVLSNNNALVVPGLEELAQPDATAASAGRIMALPDVVVDQLRAIEAFKPTQNFNLFRRPSLLVRSETAALAERLQRQVLHEKKTLRAVIDGERLAGKSTMLQQAMAHGFLNGFLVFHVPEGHELTTACTEYVAVSGSDPVQYIQPNYTHHLLLATLAANGELLGKFKTAQAHDQLANPVAAGSTLLDLINSAKEPDHAWPVFQALMAELLDAKTTLPRPPVLFTIDGLAHLMRISDYRNTAYERIHAHDLVLVRFLADALGGATRFPHGAAILAATTYGNVPNNPTMDLVLAQRRAEQTAAAEAEVEAGPDATSSNKPKQDPYFRGYDERVAAAMRTVEVLSLKGVSKTETRALLEYWAASGVLRQRVDERAVLSSWTLSGNGVVGELERSLLLSLQV</sequence>
<evidence type="ECO:0000256" key="5">
    <source>
        <dbReference type="ARBA" id="ARBA00023128"/>
    </source>
</evidence>
<evidence type="ECO:0000313" key="10">
    <source>
        <dbReference type="Proteomes" id="UP001642501"/>
    </source>
</evidence>
<keyword evidence="5" id="KW-0496">Mitochondrion</keyword>
<dbReference type="InterPro" id="IPR019368">
    <property type="entry name" value="Ribosomal_mS29"/>
</dbReference>
<dbReference type="Pfam" id="PF10236">
    <property type="entry name" value="DAP3"/>
    <property type="match status" value="1"/>
</dbReference>
<keyword evidence="10" id="KW-1185">Reference proteome</keyword>
<keyword evidence="3" id="KW-0809">Transit peptide</keyword>
<dbReference type="InterPro" id="IPR017082">
    <property type="entry name" value="Ribosomal_mS29_fun"/>
</dbReference>
<comment type="caution">
    <text evidence="9">The sequence shown here is derived from an EMBL/GenBank/DDBJ whole genome shotgun (WGS) entry which is preliminary data.</text>
</comment>
<gene>
    <name evidence="9" type="ORF">SEPCBS57363_001301</name>
</gene>
<evidence type="ECO:0000256" key="6">
    <source>
        <dbReference type="ARBA" id="ARBA00023274"/>
    </source>
</evidence>
<keyword evidence="6" id="KW-0687">Ribonucleoprotein</keyword>
<proteinExistence type="inferred from homology"/>
<keyword evidence="4" id="KW-0689">Ribosomal protein</keyword>
<dbReference type="PIRSF" id="PIRSF036996">
    <property type="entry name" value="RSM23"/>
    <property type="match status" value="1"/>
</dbReference>
<feature type="region of interest" description="Disordered" evidence="8">
    <location>
        <begin position="405"/>
        <end position="426"/>
    </location>
</feature>
<organism evidence="9 10">
    <name type="scientific">Sporothrix epigloea</name>
    <dbReference type="NCBI Taxonomy" id="1892477"/>
    <lineage>
        <taxon>Eukaryota</taxon>
        <taxon>Fungi</taxon>
        <taxon>Dikarya</taxon>
        <taxon>Ascomycota</taxon>
        <taxon>Pezizomycotina</taxon>
        <taxon>Sordariomycetes</taxon>
        <taxon>Sordariomycetidae</taxon>
        <taxon>Ophiostomatales</taxon>
        <taxon>Ophiostomataceae</taxon>
        <taxon>Sporothrix</taxon>
    </lineage>
</organism>
<dbReference type="EMBL" id="CAWUOM010000013">
    <property type="protein sequence ID" value="CAK7264885.1"/>
    <property type="molecule type" value="Genomic_DNA"/>
</dbReference>
<evidence type="ECO:0000313" key="9">
    <source>
        <dbReference type="EMBL" id="CAK7264885.1"/>
    </source>
</evidence>
<evidence type="ECO:0000256" key="2">
    <source>
        <dbReference type="ARBA" id="ARBA00009863"/>
    </source>
</evidence>